<dbReference type="InterPro" id="IPR027417">
    <property type="entry name" value="P-loop_NTPase"/>
</dbReference>
<dbReference type="Proteomes" id="UP000019373">
    <property type="component" value="Unassembled WGS sequence"/>
</dbReference>
<dbReference type="HOGENOM" id="CLU_353370_0_0_1"/>
<dbReference type="PANTHER" id="PTHR10887:SF495">
    <property type="entry name" value="HELICASE SENATAXIN ISOFORM X1-RELATED"/>
    <property type="match status" value="1"/>
</dbReference>
<dbReference type="PANTHER" id="PTHR10887">
    <property type="entry name" value="DNA2/NAM7 HELICASE FAMILY"/>
    <property type="match status" value="1"/>
</dbReference>
<dbReference type="SUPFAM" id="SSF52540">
    <property type="entry name" value="P-loop containing nucleoside triphosphate hydrolases"/>
    <property type="match status" value="1"/>
</dbReference>
<gene>
    <name evidence="2" type="ORF">EPUS_09353</name>
</gene>
<evidence type="ECO:0000259" key="1">
    <source>
        <dbReference type="Pfam" id="PF13086"/>
    </source>
</evidence>
<sequence length="795" mass="90262">MDDKMITDSTGEESLPIGDLAQEIKFIDTHDKAQRLQKYRRREEDQESLKYQKLVSPYQWANVDDDDDLRQKLDVQMANPWKALDPDAFLPQSYKVTNSANDNRRQPLMPFAEIPNPIKTTTFWVLLKKPNRSVRRGAEHSYLLVNKGPRGSKNCHTSLMIDGGQFGCPVIRFQMQLSRDPSNMMANGLFRAFGDDQFHFDSGYAPRHPKQLTDEGFAILKRGNSSRDEVLKRLHGCIWTIGGGVVLEGFDTDTVRKIKAHPELYHPEVKGNIEAIEQLGTLGGRISLSFSLGSSKEEELYRAHDVLRCFQHSVHNGHINHYPYLDANGRFTWDMPHIKKVANGMNVIPRKTEDPKSVETYRVKPVENTYQGLQTYMIAKACADLREVQFEVANRNAVSIEQHRAYIVATSPHQLEGRDSRDGAEIYTVFVTLNYQGRDLTELTPEPAIILSINWENNAKAQFEERKKRWRGPVIQPPETELEGCHFVMFAHAKKDSVIQKAYATLQEAKLAGGLPIHLEYEMQDRLSPRLKTAFRQIFKPEFRQLALMLMGRYDEAVKVPRKMNKILFPVKNDEFVRTPEEEKAYKTWADWVSDHCHENGPTKWALNTEQLIAISTLANTQFAKIIRGPPGTGKSLTGGSAVWAALAAGNGEGRILVVASSNEATDAIASKITHCRLNDSRMKKALVIRMHVEGAEYQYAQEHGTDDSHPLAERRGQESERLQNLKATFQIATLSGFTTEKMRSLSKAAKRAHGRHIATYGLSLAEAIWQESQMSLRQTRLSRRIGESLMNKQP</sequence>
<dbReference type="EMBL" id="KE721187">
    <property type="protein sequence ID" value="ERF71901.1"/>
    <property type="molecule type" value="Genomic_DNA"/>
</dbReference>
<dbReference type="InterPro" id="IPR041677">
    <property type="entry name" value="DNA2/NAM7_AAA_11"/>
</dbReference>
<dbReference type="AlphaFoldDB" id="U1GJ82"/>
<reference evidence="3" key="1">
    <citation type="journal article" date="2014" name="BMC Genomics">
        <title>Genome characteristics reveal the impact of lichenization on lichen-forming fungus Endocarpon pusillum Hedwig (Verrucariales, Ascomycota).</title>
        <authorList>
            <person name="Wang Y.-Y."/>
            <person name="Liu B."/>
            <person name="Zhang X.-Y."/>
            <person name="Zhou Q.-M."/>
            <person name="Zhang T."/>
            <person name="Li H."/>
            <person name="Yu Y.-F."/>
            <person name="Zhang X.-L."/>
            <person name="Hao X.-Y."/>
            <person name="Wang M."/>
            <person name="Wang L."/>
            <person name="Wei J.-C."/>
        </authorList>
    </citation>
    <scope>NUCLEOTIDE SEQUENCE [LARGE SCALE GENOMIC DNA]</scope>
    <source>
        <strain evidence="3">Z07020 / HMAS-L-300199</strain>
    </source>
</reference>
<dbReference type="RefSeq" id="XP_007802450.1">
    <property type="nucleotide sequence ID" value="XM_007804259.1"/>
</dbReference>
<keyword evidence="3" id="KW-1185">Reference proteome</keyword>
<dbReference type="InterPro" id="IPR045055">
    <property type="entry name" value="DNA2/NAM7-like"/>
</dbReference>
<dbReference type="GO" id="GO:0004386">
    <property type="term" value="F:helicase activity"/>
    <property type="evidence" value="ECO:0007669"/>
    <property type="project" value="InterPro"/>
</dbReference>
<dbReference type="Gene3D" id="3.40.50.300">
    <property type="entry name" value="P-loop containing nucleotide triphosphate hydrolases"/>
    <property type="match status" value="1"/>
</dbReference>
<accession>U1GJ82</accession>
<name>U1GJ82_ENDPU</name>
<evidence type="ECO:0000313" key="3">
    <source>
        <dbReference type="Proteomes" id="UP000019373"/>
    </source>
</evidence>
<protein>
    <recommendedName>
        <fullName evidence="1">DNA2/NAM7 helicase helicase domain-containing protein</fullName>
    </recommendedName>
</protein>
<dbReference type="Pfam" id="PF13086">
    <property type="entry name" value="AAA_11"/>
    <property type="match status" value="1"/>
</dbReference>
<proteinExistence type="predicted"/>
<organism evidence="2 3">
    <name type="scientific">Endocarpon pusillum (strain Z07020 / HMAS-L-300199)</name>
    <name type="common">Lichen-forming fungus</name>
    <dbReference type="NCBI Taxonomy" id="1263415"/>
    <lineage>
        <taxon>Eukaryota</taxon>
        <taxon>Fungi</taxon>
        <taxon>Dikarya</taxon>
        <taxon>Ascomycota</taxon>
        <taxon>Pezizomycotina</taxon>
        <taxon>Eurotiomycetes</taxon>
        <taxon>Chaetothyriomycetidae</taxon>
        <taxon>Verrucariales</taxon>
        <taxon>Verrucariaceae</taxon>
        <taxon>Endocarpon</taxon>
    </lineage>
</organism>
<feature type="domain" description="DNA2/NAM7 helicase helicase" evidence="1">
    <location>
        <begin position="607"/>
        <end position="703"/>
    </location>
</feature>
<evidence type="ECO:0000313" key="2">
    <source>
        <dbReference type="EMBL" id="ERF71901.1"/>
    </source>
</evidence>
<dbReference type="GeneID" id="19244176"/>